<gene>
    <name evidence="2" type="ORF">ST47_g9873</name>
</gene>
<proteinExistence type="predicted"/>
<feature type="region of interest" description="Disordered" evidence="1">
    <location>
        <begin position="1"/>
        <end position="149"/>
    </location>
</feature>
<keyword evidence="3" id="KW-1185">Reference proteome</keyword>
<evidence type="ECO:0000313" key="3">
    <source>
        <dbReference type="Proteomes" id="UP000076837"/>
    </source>
</evidence>
<dbReference type="EMBL" id="JYNV01000309">
    <property type="protein sequence ID" value="KZM19028.1"/>
    <property type="molecule type" value="Genomic_DNA"/>
</dbReference>
<reference evidence="2 3" key="1">
    <citation type="journal article" date="2016" name="Sci. Rep.">
        <title>Draft genome sequencing and secretome analysis of fungal phytopathogen Ascochyta rabiei provides insight into the necrotrophic effector repertoire.</title>
        <authorList>
            <person name="Verma S."/>
            <person name="Gazara R.K."/>
            <person name="Nizam S."/>
            <person name="Parween S."/>
            <person name="Chattopadhyay D."/>
            <person name="Verma P.K."/>
        </authorList>
    </citation>
    <scope>NUCLEOTIDE SEQUENCE [LARGE SCALE GENOMIC DNA]</scope>
    <source>
        <strain evidence="2 3">ArDII</strain>
    </source>
</reference>
<feature type="compositionally biased region" description="Polar residues" evidence="1">
    <location>
        <begin position="66"/>
        <end position="81"/>
    </location>
</feature>
<feature type="compositionally biased region" description="Polar residues" evidence="1">
    <location>
        <begin position="97"/>
        <end position="117"/>
    </location>
</feature>
<feature type="compositionally biased region" description="Acidic residues" evidence="1">
    <location>
        <begin position="125"/>
        <end position="140"/>
    </location>
</feature>
<feature type="compositionally biased region" description="Low complexity" evidence="1">
    <location>
        <begin position="36"/>
        <end position="65"/>
    </location>
</feature>
<evidence type="ECO:0000313" key="2">
    <source>
        <dbReference type="EMBL" id="KZM19028.1"/>
    </source>
</evidence>
<accession>A0A162WHA9</accession>
<evidence type="ECO:0000256" key="1">
    <source>
        <dbReference type="SAM" id="MobiDB-lite"/>
    </source>
</evidence>
<dbReference type="AlphaFoldDB" id="A0A162WHA9"/>
<protein>
    <submittedName>
        <fullName evidence="2">Uncharacterized protein</fullName>
    </submittedName>
</protein>
<sequence length="149" mass="16028">MTPDDVTLRPRKRTIATTDYPDSKDTKAKKLKTGVSSQVSIRESSVSDSSRTSETALSSAASSRTVGRTLSPQSVSTISSRTLEEFPASTGPKLYGNESTQTPERSTSPSATLSAVSTPLHEDDGIVTDNDESDDEEDDFTNSYREGSR</sequence>
<dbReference type="Proteomes" id="UP000076837">
    <property type="component" value="Unassembled WGS sequence"/>
</dbReference>
<name>A0A162WHA9_DIDRA</name>
<organism evidence="2 3">
    <name type="scientific">Didymella rabiei</name>
    <name type="common">Chickpea ascochyta blight fungus</name>
    <name type="synonym">Mycosphaerella rabiei</name>
    <dbReference type="NCBI Taxonomy" id="5454"/>
    <lineage>
        <taxon>Eukaryota</taxon>
        <taxon>Fungi</taxon>
        <taxon>Dikarya</taxon>
        <taxon>Ascomycota</taxon>
        <taxon>Pezizomycotina</taxon>
        <taxon>Dothideomycetes</taxon>
        <taxon>Pleosporomycetidae</taxon>
        <taxon>Pleosporales</taxon>
        <taxon>Pleosporineae</taxon>
        <taxon>Didymellaceae</taxon>
        <taxon>Ascochyta</taxon>
    </lineage>
</organism>
<comment type="caution">
    <text evidence="2">The sequence shown here is derived from an EMBL/GenBank/DDBJ whole genome shotgun (WGS) entry which is preliminary data.</text>
</comment>